<evidence type="ECO:0000313" key="3">
    <source>
        <dbReference type="Proteomes" id="UP000031036"/>
    </source>
</evidence>
<gene>
    <name evidence="2" type="ORF">Tcan_00235</name>
</gene>
<accession>A0A0B2V0J3</accession>
<keyword evidence="3" id="KW-1185">Reference proteome</keyword>
<sequence length="113" mass="13208">MLAYITLTSSCSSKEKRCMKVSTRAEQRRSKKRTDWMRTNAWKKRNGSSCSIKEKRWKKSSTRAEQRRSKKRSGQLISTTLAYIAYRVGEGPQQLIHWSIWMYGNVSGHLCCK</sequence>
<organism evidence="2 3">
    <name type="scientific">Toxocara canis</name>
    <name type="common">Canine roundworm</name>
    <dbReference type="NCBI Taxonomy" id="6265"/>
    <lineage>
        <taxon>Eukaryota</taxon>
        <taxon>Metazoa</taxon>
        <taxon>Ecdysozoa</taxon>
        <taxon>Nematoda</taxon>
        <taxon>Chromadorea</taxon>
        <taxon>Rhabditida</taxon>
        <taxon>Spirurina</taxon>
        <taxon>Ascaridomorpha</taxon>
        <taxon>Ascaridoidea</taxon>
        <taxon>Toxocaridae</taxon>
        <taxon>Toxocara</taxon>
    </lineage>
</organism>
<name>A0A0B2V0J3_TOXCA</name>
<dbReference type="AlphaFoldDB" id="A0A0B2V0J3"/>
<dbReference type="Proteomes" id="UP000031036">
    <property type="component" value="Unassembled WGS sequence"/>
</dbReference>
<feature type="region of interest" description="Disordered" evidence="1">
    <location>
        <begin position="44"/>
        <end position="74"/>
    </location>
</feature>
<proteinExistence type="predicted"/>
<dbReference type="EMBL" id="JPKZ01002430">
    <property type="protein sequence ID" value="KHN76801.1"/>
    <property type="molecule type" value="Genomic_DNA"/>
</dbReference>
<protein>
    <submittedName>
        <fullName evidence="2">Uncharacterized protein</fullName>
    </submittedName>
</protein>
<reference evidence="2 3" key="1">
    <citation type="submission" date="2014-11" db="EMBL/GenBank/DDBJ databases">
        <title>Genetic blueprint of the zoonotic pathogen Toxocara canis.</title>
        <authorList>
            <person name="Zhu X.-Q."/>
            <person name="Korhonen P.K."/>
            <person name="Cai H."/>
            <person name="Young N.D."/>
            <person name="Nejsum P."/>
            <person name="von Samson-Himmelstjerna G."/>
            <person name="Boag P.R."/>
            <person name="Tan P."/>
            <person name="Li Q."/>
            <person name="Min J."/>
            <person name="Yang Y."/>
            <person name="Wang X."/>
            <person name="Fang X."/>
            <person name="Hall R.S."/>
            <person name="Hofmann A."/>
            <person name="Sternberg P.W."/>
            <person name="Jex A.R."/>
            <person name="Gasser R.B."/>
        </authorList>
    </citation>
    <scope>NUCLEOTIDE SEQUENCE [LARGE SCALE GENOMIC DNA]</scope>
    <source>
        <strain evidence="2">PN_DK_2014</strain>
    </source>
</reference>
<evidence type="ECO:0000313" key="2">
    <source>
        <dbReference type="EMBL" id="KHN76801.1"/>
    </source>
</evidence>
<comment type="caution">
    <text evidence="2">The sequence shown here is derived from an EMBL/GenBank/DDBJ whole genome shotgun (WGS) entry which is preliminary data.</text>
</comment>
<evidence type="ECO:0000256" key="1">
    <source>
        <dbReference type="SAM" id="MobiDB-lite"/>
    </source>
</evidence>